<dbReference type="Gene3D" id="3.40.140.10">
    <property type="entry name" value="Cytidine Deaminase, domain 2"/>
    <property type="match status" value="1"/>
</dbReference>
<organism evidence="4 5">
    <name type="scientific">Alkaliphilus pronyensis</name>
    <dbReference type="NCBI Taxonomy" id="1482732"/>
    <lineage>
        <taxon>Bacteria</taxon>
        <taxon>Bacillati</taxon>
        <taxon>Bacillota</taxon>
        <taxon>Clostridia</taxon>
        <taxon>Peptostreptococcales</taxon>
        <taxon>Natronincolaceae</taxon>
        <taxon>Alkaliphilus</taxon>
    </lineage>
</organism>
<sequence>MKEELRKKIDIVSLKMCKESSIFYSPRTITSPVDVVKLLKQFLENKDRDEFIIICLDTKNQPSCINVCSIGTLNSSLVHPREVFKTAILSNSASKHYNSKKSI</sequence>
<keyword evidence="2" id="KW-0645">Protease</keyword>
<dbReference type="GO" id="GO:0008237">
    <property type="term" value="F:metallopeptidase activity"/>
    <property type="evidence" value="ECO:0007669"/>
    <property type="project" value="UniProtKB-KW"/>
</dbReference>
<comment type="caution">
    <text evidence="4">The sequence shown here is derived from an EMBL/GenBank/DDBJ whole genome shotgun (WGS) entry which is preliminary data.</text>
</comment>
<evidence type="ECO:0000259" key="3">
    <source>
        <dbReference type="Pfam" id="PF04002"/>
    </source>
</evidence>
<evidence type="ECO:0000313" key="4">
    <source>
        <dbReference type="EMBL" id="KAB3534502.1"/>
    </source>
</evidence>
<dbReference type="PANTHER" id="PTHR30471">
    <property type="entry name" value="DNA REPAIR PROTEIN RADC"/>
    <property type="match status" value="1"/>
</dbReference>
<accession>A0A6I0FB19</accession>
<dbReference type="InterPro" id="IPR001405">
    <property type="entry name" value="UPF0758"/>
</dbReference>
<dbReference type="OrthoDB" id="9804482at2"/>
<dbReference type="EMBL" id="WBZC01000027">
    <property type="protein sequence ID" value="KAB3534502.1"/>
    <property type="molecule type" value="Genomic_DNA"/>
</dbReference>
<gene>
    <name evidence="4" type="ORF">F8154_08820</name>
</gene>
<comment type="similarity">
    <text evidence="1">Belongs to the UPF0758 family.</text>
</comment>
<keyword evidence="2" id="KW-0482">Metalloprotease</keyword>
<name>A0A6I0FB19_9FIRM</name>
<protein>
    <recommendedName>
        <fullName evidence="3">RadC-like JAB domain-containing protein</fullName>
    </recommendedName>
</protein>
<dbReference type="PANTHER" id="PTHR30471:SF3">
    <property type="entry name" value="UPF0758 PROTEIN YEES-RELATED"/>
    <property type="match status" value="1"/>
</dbReference>
<keyword evidence="2" id="KW-0378">Hydrolase</keyword>
<keyword evidence="5" id="KW-1185">Reference proteome</keyword>
<feature type="domain" description="RadC-like JAB" evidence="3">
    <location>
        <begin position="29"/>
        <end position="94"/>
    </location>
</feature>
<dbReference type="InterPro" id="IPR025657">
    <property type="entry name" value="RadC_JAB"/>
</dbReference>
<dbReference type="Proteomes" id="UP000432715">
    <property type="component" value="Unassembled WGS sequence"/>
</dbReference>
<dbReference type="Pfam" id="PF04002">
    <property type="entry name" value="RadC"/>
    <property type="match status" value="1"/>
</dbReference>
<proteinExistence type="inferred from homology"/>
<evidence type="ECO:0000256" key="2">
    <source>
        <dbReference type="ARBA" id="ARBA00023049"/>
    </source>
</evidence>
<dbReference type="AlphaFoldDB" id="A0A6I0FB19"/>
<evidence type="ECO:0000256" key="1">
    <source>
        <dbReference type="ARBA" id="ARBA00010243"/>
    </source>
</evidence>
<evidence type="ECO:0000313" key="5">
    <source>
        <dbReference type="Proteomes" id="UP000432715"/>
    </source>
</evidence>
<reference evidence="4 5" key="1">
    <citation type="submission" date="2019-10" db="EMBL/GenBank/DDBJ databases">
        <title>Alkaliphilus serpentinus sp. nov. and Alkaliphilus pronyensis sp. nov., two novel anaerobic alkaliphilic species isolated from the serpentinized-hosted hydrothermal field of the Prony Bay (New Caledonia).</title>
        <authorList>
            <person name="Postec A."/>
        </authorList>
    </citation>
    <scope>NUCLEOTIDE SEQUENCE [LARGE SCALE GENOMIC DNA]</scope>
    <source>
        <strain evidence="4 5">LacV</strain>
    </source>
</reference>
<dbReference type="RefSeq" id="WP_151861245.1">
    <property type="nucleotide sequence ID" value="NZ_WBZC01000027.1"/>
</dbReference>